<dbReference type="GO" id="GO:0005737">
    <property type="term" value="C:cytoplasm"/>
    <property type="evidence" value="ECO:0007669"/>
    <property type="project" value="UniProtKB-SubCell"/>
</dbReference>
<comment type="similarity">
    <text evidence="5">Belongs to the class I-like SAM-binding methyltransferase superfamily. EFM4 family.</text>
</comment>
<dbReference type="GO" id="GO:0016279">
    <property type="term" value="F:protein-lysine N-methyltransferase activity"/>
    <property type="evidence" value="ECO:0007669"/>
    <property type="project" value="UniProtKB-UniRule"/>
</dbReference>
<keyword evidence="4 5" id="KW-0949">S-adenosyl-L-methionine</keyword>
<dbReference type="GO" id="GO:0032259">
    <property type="term" value="P:methylation"/>
    <property type="evidence" value="ECO:0007669"/>
    <property type="project" value="UniProtKB-KW"/>
</dbReference>
<dbReference type="InterPro" id="IPR029063">
    <property type="entry name" value="SAM-dependent_MTases_sf"/>
</dbReference>
<organism evidence="7 8">
    <name type="scientific">Exaiptasia diaphana</name>
    <name type="common">Tropical sea anemone</name>
    <name type="synonym">Aiptasia pulchella</name>
    <dbReference type="NCBI Taxonomy" id="2652724"/>
    <lineage>
        <taxon>Eukaryota</taxon>
        <taxon>Metazoa</taxon>
        <taxon>Cnidaria</taxon>
        <taxon>Anthozoa</taxon>
        <taxon>Hexacorallia</taxon>
        <taxon>Actiniaria</taxon>
        <taxon>Aiptasiidae</taxon>
        <taxon>Exaiptasia</taxon>
    </lineage>
</organism>
<dbReference type="Proteomes" id="UP000887567">
    <property type="component" value="Unplaced"/>
</dbReference>
<dbReference type="Pfam" id="PF13847">
    <property type="entry name" value="Methyltransf_31"/>
    <property type="match status" value="1"/>
</dbReference>
<dbReference type="Gene3D" id="3.40.50.150">
    <property type="entry name" value="Vaccinia Virus protein VP39"/>
    <property type="match status" value="2"/>
</dbReference>
<keyword evidence="1 5" id="KW-0963">Cytoplasm</keyword>
<evidence type="ECO:0000256" key="3">
    <source>
        <dbReference type="ARBA" id="ARBA00022679"/>
    </source>
</evidence>
<dbReference type="GeneID" id="110250136"/>
<dbReference type="InterPro" id="IPR025714">
    <property type="entry name" value="Methyltranfer_dom"/>
</dbReference>
<evidence type="ECO:0000259" key="6">
    <source>
        <dbReference type="Pfam" id="PF13847"/>
    </source>
</evidence>
<dbReference type="EC" id="2.1.1.-" evidence="5"/>
<evidence type="ECO:0000313" key="7">
    <source>
        <dbReference type="EnsemblMetazoa" id="XP_020912407.1"/>
    </source>
</evidence>
<dbReference type="AlphaFoldDB" id="A0A913XZP1"/>
<keyword evidence="3 5" id="KW-0808">Transferase</keyword>
<dbReference type="InterPro" id="IPR026635">
    <property type="entry name" value="Efm4/METTL10"/>
</dbReference>
<name>A0A913XZP1_EXADI</name>
<protein>
    <recommendedName>
        <fullName evidence="5">Protein-lysine N-methyltransferase</fullName>
        <ecNumber evidence="5">2.1.1.-</ecNumber>
    </recommendedName>
</protein>
<evidence type="ECO:0000256" key="5">
    <source>
        <dbReference type="HAMAP-Rule" id="MF_03188"/>
    </source>
</evidence>
<keyword evidence="8" id="KW-1185">Reference proteome</keyword>
<comment type="subcellular location">
    <subcellularLocation>
        <location evidence="5">Cytoplasm</location>
    </subcellularLocation>
</comment>
<accession>A0A913XZP1</accession>
<sequence>MADEEEELNPSQLGTKEYWDNTYKEDLQTYKDSGDVGEIWFGEVNMNRIVKWIKKSPQISSNSSMLDLGCGNGMLFITLECDILDLANSELSGLKFDVCFDKGTYDAISLNPQDRTKCRAAYIQSVSSLLEDKGVFMITSCNWSKDELLKQFEKDFVLRDELPTPSFTFGGNSGNTVTSLVFNKRT</sequence>
<evidence type="ECO:0000256" key="4">
    <source>
        <dbReference type="ARBA" id="ARBA00022691"/>
    </source>
</evidence>
<evidence type="ECO:0000313" key="8">
    <source>
        <dbReference type="Proteomes" id="UP000887567"/>
    </source>
</evidence>
<reference evidence="7" key="1">
    <citation type="submission" date="2022-11" db="UniProtKB">
        <authorList>
            <consortium name="EnsemblMetazoa"/>
        </authorList>
    </citation>
    <scope>IDENTIFICATION</scope>
</reference>
<dbReference type="SUPFAM" id="SSF53335">
    <property type="entry name" value="S-adenosyl-L-methionine-dependent methyltransferases"/>
    <property type="match status" value="1"/>
</dbReference>
<dbReference type="EnsemblMetazoa" id="XM_021056748.2">
    <property type="protein sequence ID" value="XP_020912407.1"/>
    <property type="gene ID" value="LOC110250136"/>
</dbReference>
<proteinExistence type="inferred from homology"/>
<evidence type="ECO:0000256" key="2">
    <source>
        <dbReference type="ARBA" id="ARBA00022603"/>
    </source>
</evidence>
<dbReference type="PANTHER" id="PTHR12843:SF5">
    <property type="entry name" value="EEF1A LYSINE METHYLTRANSFERASE 2"/>
    <property type="match status" value="1"/>
</dbReference>
<feature type="domain" description="Methyltransferase" evidence="6">
    <location>
        <begin position="80"/>
        <end position="157"/>
    </location>
</feature>
<evidence type="ECO:0000256" key="1">
    <source>
        <dbReference type="ARBA" id="ARBA00022490"/>
    </source>
</evidence>
<keyword evidence="2 5" id="KW-0489">Methyltransferase</keyword>
<dbReference type="PANTHER" id="PTHR12843">
    <property type="entry name" value="PROTEIN-LYSINE N-METHYLTRANSFERASE METTL10"/>
    <property type="match status" value="1"/>
</dbReference>
<dbReference type="RefSeq" id="XP_020912407.1">
    <property type="nucleotide sequence ID" value="XM_021056748.2"/>
</dbReference>
<dbReference type="HAMAP" id="MF_03188">
    <property type="entry name" value="Methyltr_EFM4"/>
    <property type="match status" value="1"/>
</dbReference>
<dbReference type="OrthoDB" id="540004at2759"/>
<comment type="function">
    <text evidence="5">S-adenosyl-L-methionine-dependent protein-lysine N-methyltransferase that methylates elongation factor 1-alpha.</text>
</comment>